<dbReference type="Proteomes" id="UP000284403">
    <property type="component" value="Unassembled WGS sequence"/>
</dbReference>
<keyword evidence="3" id="KW-1185">Reference proteome</keyword>
<organism evidence="2 3">
    <name type="scientific">Trypanosoma conorhini</name>
    <dbReference type="NCBI Taxonomy" id="83891"/>
    <lineage>
        <taxon>Eukaryota</taxon>
        <taxon>Discoba</taxon>
        <taxon>Euglenozoa</taxon>
        <taxon>Kinetoplastea</taxon>
        <taxon>Metakinetoplastina</taxon>
        <taxon>Trypanosomatida</taxon>
        <taxon>Trypanosomatidae</taxon>
        <taxon>Trypanosoma</taxon>
    </lineage>
</organism>
<evidence type="ECO:0000313" key="3">
    <source>
        <dbReference type="Proteomes" id="UP000284403"/>
    </source>
</evidence>
<proteinExistence type="predicted"/>
<protein>
    <submittedName>
        <fullName evidence="2">Uncharacterized protein</fullName>
    </submittedName>
</protein>
<dbReference type="OrthoDB" id="244380at2759"/>
<keyword evidence="1" id="KW-0472">Membrane</keyword>
<keyword evidence="1" id="KW-0812">Transmembrane</keyword>
<feature type="transmembrane region" description="Helical" evidence="1">
    <location>
        <begin position="248"/>
        <end position="270"/>
    </location>
</feature>
<evidence type="ECO:0000256" key="1">
    <source>
        <dbReference type="SAM" id="Phobius"/>
    </source>
</evidence>
<name>A0A3R7P1L2_9TRYP</name>
<sequence length="340" mass="36862">MSTAASCGPKARGIVGEQLQECVETGRNAVSSARASVEKPVREVVEKVTQQVRDCTEAGRETVNSAAARTHESFNATKQKAQQLAEEGKQRLCGVIDAAASYVNEGNHANENGENGNSYAARVRSVADQCVETGRQVLNNAKSSAEAYHNAALEAVQSKVAHGRQQVEAYATSAKSSVEPLVDSAKGVVNRSTTRLSETRETLREKKAACMTKIETARTKVRTVAERSKTHLRSIYENGKNAVAKRDLHLAVTLVAQVIAAVLLLATALFEELLHFAWVKKATDYAQNSQVTQRAQKLLETVNIPQTVERVPVVGRRAVSAVTSFVTEVKRSMEEMGKQS</sequence>
<accession>A0A3R7P1L2</accession>
<dbReference type="SUPFAM" id="SSF58113">
    <property type="entry name" value="Apolipoprotein A-I"/>
    <property type="match status" value="1"/>
</dbReference>
<dbReference type="AlphaFoldDB" id="A0A3R7P1L2"/>
<reference evidence="2 3" key="1">
    <citation type="journal article" date="2018" name="BMC Genomics">
        <title>Genomic comparison of Trypanosoma conorhini and Trypanosoma rangeli to Trypanosoma cruzi strains of high and low virulence.</title>
        <authorList>
            <person name="Bradwell K.R."/>
            <person name="Koparde V.N."/>
            <person name="Matveyev A.V."/>
            <person name="Serrano M.G."/>
            <person name="Alves J.M."/>
            <person name="Parikh H."/>
            <person name="Huang B."/>
            <person name="Lee V."/>
            <person name="Espinosa-Alvarez O."/>
            <person name="Ortiz P.A."/>
            <person name="Costa-Martins A.G."/>
            <person name="Teixeira M.M."/>
            <person name="Buck G.A."/>
        </authorList>
    </citation>
    <scope>NUCLEOTIDE SEQUENCE [LARGE SCALE GENOMIC DNA]</scope>
    <source>
        <strain evidence="2 3">025E</strain>
    </source>
</reference>
<keyword evidence="1" id="KW-1133">Transmembrane helix</keyword>
<dbReference type="EMBL" id="MKKU01000319">
    <property type="protein sequence ID" value="RNF15687.1"/>
    <property type="molecule type" value="Genomic_DNA"/>
</dbReference>
<dbReference type="RefSeq" id="XP_029227559.1">
    <property type="nucleotide sequence ID" value="XM_029372341.1"/>
</dbReference>
<evidence type="ECO:0000313" key="2">
    <source>
        <dbReference type="EMBL" id="RNF15687.1"/>
    </source>
</evidence>
<dbReference type="GeneID" id="40319053"/>
<gene>
    <name evidence="2" type="ORF">Tco025E_05442</name>
</gene>
<comment type="caution">
    <text evidence="2">The sequence shown here is derived from an EMBL/GenBank/DDBJ whole genome shotgun (WGS) entry which is preliminary data.</text>
</comment>